<dbReference type="GO" id="GO:0005886">
    <property type="term" value="C:plasma membrane"/>
    <property type="evidence" value="ECO:0007669"/>
    <property type="project" value="UniProtKB-SubCell"/>
</dbReference>
<dbReference type="PANTHER" id="PTHR21143:SF133">
    <property type="entry name" value="GUSTATORY AND PHEROMONE RECEPTOR 32A-RELATED"/>
    <property type="match status" value="1"/>
</dbReference>
<dbReference type="GO" id="GO:0030424">
    <property type="term" value="C:axon"/>
    <property type="evidence" value="ECO:0007669"/>
    <property type="project" value="TreeGrafter"/>
</dbReference>
<evidence type="ECO:0000256" key="4">
    <source>
        <dbReference type="ARBA" id="ARBA00022989"/>
    </source>
</evidence>
<dbReference type="Proteomes" id="UP000494165">
    <property type="component" value="Unassembled WGS sequence"/>
</dbReference>
<keyword evidence="7 8" id="KW-0807">Transducer</keyword>
<evidence type="ECO:0000256" key="5">
    <source>
        <dbReference type="ARBA" id="ARBA00023136"/>
    </source>
</evidence>
<gene>
    <name evidence="9" type="ORF">CLODIP_2_CD02066</name>
</gene>
<evidence type="ECO:0000256" key="8">
    <source>
        <dbReference type="RuleBase" id="RU363108"/>
    </source>
</evidence>
<evidence type="ECO:0000256" key="2">
    <source>
        <dbReference type="ARBA" id="ARBA00022475"/>
    </source>
</evidence>
<keyword evidence="5 8" id="KW-0472">Membrane</keyword>
<evidence type="ECO:0000256" key="7">
    <source>
        <dbReference type="ARBA" id="ARBA00023224"/>
    </source>
</evidence>
<keyword evidence="10" id="KW-1185">Reference proteome</keyword>
<dbReference type="GO" id="GO:0030425">
    <property type="term" value="C:dendrite"/>
    <property type="evidence" value="ECO:0007669"/>
    <property type="project" value="TreeGrafter"/>
</dbReference>
<feature type="transmembrane region" description="Helical" evidence="8">
    <location>
        <begin position="77"/>
        <end position="95"/>
    </location>
</feature>
<comment type="caution">
    <text evidence="9">The sequence shown here is derived from an EMBL/GenBank/DDBJ whole genome shotgun (WGS) entry which is preliminary data.</text>
</comment>
<dbReference type="AlphaFoldDB" id="A0A8S1CQR1"/>
<evidence type="ECO:0000313" key="10">
    <source>
        <dbReference type="Proteomes" id="UP000494165"/>
    </source>
</evidence>
<evidence type="ECO:0000313" key="9">
    <source>
        <dbReference type="EMBL" id="CAB3367614.1"/>
    </source>
</evidence>
<comment type="subcellular location">
    <subcellularLocation>
        <location evidence="1 8">Cell membrane</location>
        <topology evidence="1 8">Multi-pass membrane protein</topology>
    </subcellularLocation>
</comment>
<keyword evidence="3 8" id="KW-0812">Transmembrane</keyword>
<comment type="caution">
    <text evidence="8">Lacks conserved residue(s) required for the propagation of feature annotation.</text>
</comment>
<accession>A0A8S1CQR1</accession>
<comment type="function">
    <text evidence="8">Gustatory receptor which mediates acceptance or avoidance behavior, depending on its substrates.</text>
</comment>
<evidence type="ECO:0000256" key="3">
    <source>
        <dbReference type="ARBA" id="ARBA00022692"/>
    </source>
</evidence>
<keyword evidence="6 8" id="KW-0675">Receptor</keyword>
<name>A0A8S1CQR1_9INSE</name>
<dbReference type="EMBL" id="CADEPI010000032">
    <property type="protein sequence ID" value="CAB3367614.1"/>
    <property type="molecule type" value="Genomic_DNA"/>
</dbReference>
<evidence type="ECO:0000256" key="1">
    <source>
        <dbReference type="ARBA" id="ARBA00004651"/>
    </source>
</evidence>
<dbReference type="GO" id="GO:0043025">
    <property type="term" value="C:neuronal cell body"/>
    <property type="evidence" value="ECO:0007669"/>
    <property type="project" value="TreeGrafter"/>
</dbReference>
<dbReference type="GO" id="GO:0008049">
    <property type="term" value="P:male courtship behavior"/>
    <property type="evidence" value="ECO:0007669"/>
    <property type="project" value="TreeGrafter"/>
</dbReference>
<organism evidence="9 10">
    <name type="scientific">Cloeon dipterum</name>
    <dbReference type="NCBI Taxonomy" id="197152"/>
    <lineage>
        <taxon>Eukaryota</taxon>
        <taxon>Metazoa</taxon>
        <taxon>Ecdysozoa</taxon>
        <taxon>Arthropoda</taxon>
        <taxon>Hexapoda</taxon>
        <taxon>Insecta</taxon>
        <taxon>Pterygota</taxon>
        <taxon>Palaeoptera</taxon>
        <taxon>Ephemeroptera</taxon>
        <taxon>Pisciforma</taxon>
        <taxon>Baetidae</taxon>
        <taxon>Cloeon</taxon>
    </lineage>
</organism>
<keyword evidence="2 8" id="KW-1003">Cell membrane</keyword>
<dbReference type="Pfam" id="PF08395">
    <property type="entry name" value="7tm_7"/>
    <property type="match status" value="1"/>
</dbReference>
<reference evidence="9 10" key="1">
    <citation type="submission" date="2020-04" db="EMBL/GenBank/DDBJ databases">
        <authorList>
            <person name="Alioto T."/>
            <person name="Alioto T."/>
            <person name="Gomez Garrido J."/>
        </authorList>
    </citation>
    <scope>NUCLEOTIDE SEQUENCE [LARGE SCALE GENOMIC DNA]</scope>
</reference>
<feature type="transmembrane region" description="Helical" evidence="8">
    <location>
        <begin position="288"/>
        <end position="310"/>
    </location>
</feature>
<comment type="similarity">
    <text evidence="8">Belongs to the insect chemoreceptor superfamily. Gustatory receptor (GR) family.</text>
</comment>
<feature type="transmembrane region" description="Helical" evidence="8">
    <location>
        <begin position="38"/>
        <end position="57"/>
    </location>
</feature>
<dbReference type="GO" id="GO:0007635">
    <property type="term" value="P:chemosensory behavior"/>
    <property type="evidence" value="ECO:0007669"/>
    <property type="project" value="TreeGrafter"/>
</dbReference>
<feature type="transmembrane region" description="Helical" evidence="8">
    <location>
        <begin position="244"/>
        <end position="262"/>
    </location>
</feature>
<dbReference type="GO" id="GO:0050909">
    <property type="term" value="P:sensory perception of taste"/>
    <property type="evidence" value="ECO:0007669"/>
    <property type="project" value="InterPro"/>
</dbReference>
<sequence length="401" mass="44870">MTKVDLAKLISPLFWVSRPLGVLPISHRDGRFVVDRALFAYSVGVRLFSSLVGTSYYLNMLWLASRQENVGEKILDLFVNGIMYAIAVLSVHFAYKCSTLLVEVLENIADVLRRIDFVDANQSLKHIRIFTIIVQVMTIVYLTIYEFRASLSPPAVLTVVKLCELLSRVGCVGSVTAIGTVFCVLVLVLKGVARALNEEVAAWATAIGVRGEKHHLQRQFSRRLVALRHCYGKVHDVCAQLNRIFGIFVLMSLTYHGSYLQLELFDTVRNSYKSLVYDAVFDEGKLEYYHWLFVDAGKAASYFIAVGLFAAEYRKIKKILCAFVNSLPASKLRESVHCFSLEISTLNVDLTASGFFVIGWDVLFASAASCAVNVAILFQAYIANLEQNKVSLHQTVLTRPN</sequence>
<keyword evidence="4 8" id="KW-1133">Transmembrane helix</keyword>
<protein>
    <recommendedName>
        <fullName evidence="8">Gustatory receptor</fullName>
    </recommendedName>
</protein>
<feature type="transmembrane region" description="Helical" evidence="8">
    <location>
        <begin position="165"/>
        <end position="189"/>
    </location>
</feature>
<feature type="transmembrane region" description="Helical" evidence="8">
    <location>
        <begin position="127"/>
        <end position="145"/>
    </location>
</feature>
<dbReference type="GO" id="GO:0007165">
    <property type="term" value="P:signal transduction"/>
    <property type="evidence" value="ECO:0007669"/>
    <property type="project" value="UniProtKB-KW"/>
</dbReference>
<dbReference type="PANTHER" id="PTHR21143">
    <property type="entry name" value="INVERTEBRATE GUSTATORY RECEPTOR"/>
    <property type="match status" value="1"/>
</dbReference>
<dbReference type="InterPro" id="IPR013604">
    <property type="entry name" value="7TM_chemorcpt"/>
</dbReference>
<evidence type="ECO:0000256" key="6">
    <source>
        <dbReference type="ARBA" id="ARBA00023170"/>
    </source>
</evidence>
<proteinExistence type="inferred from homology"/>